<sequence>MLRRFVICVVQISPKALAVRAINWCESASHFLKLCEEEENHFPPKNERVYAERENERTTYHSGRWRRR</sequence>
<feature type="compositionally biased region" description="Basic and acidic residues" evidence="1">
    <location>
        <begin position="46"/>
        <end position="59"/>
    </location>
</feature>
<evidence type="ECO:0000256" key="1">
    <source>
        <dbReference type="SAM" id="MobiDB-lite"/>
    </source>
</evidence>
<gene>
    <name evidence="2" type="ORF">QN277_011102</name>
</gene>
<feature type="region of interest" description="Disordered" evidence="1">
    <location>
        <begin position="46"/>
        <end position="68"/>
    </location>
</feature>
<reference evidence="2" key="1">
    <citation type="submission" date="2023-10" db="EMBL/GenBank/DDBJ databases">
        <title>Chromosome-level genome of the transformable northern wattle, Acacia crassicarpa.</title>
        <authorList>
            <person name="Massaro I."/>
            <person name="Sinha N.R."/>
            <person name="Poethig S."/>
            <person name="Leichty A.R."/>
        </authorList>
    </citation>
    <scope>NUCLEOTIDE SEQUENCE</scope>
    <source>
        <strain evidence="2">Acra3RX</strain>
        <tissue evidence="2">Leaf</tissue>
    </source>
</reference>
<keyword evidence="3" id="KW-1185">Reference proteome</keyword>
<evidence type="ECO:0000313" key="3">
    <source>
        <dbReference type="Proteomes" id="UP001293593"/>
    </source>
</evidence>
<accession>A0AAE1TBP1</accession>
<protein>
    <submittedName>
        <fullName evidence="2">Uncharacterized protein</fullName>
    </submittedName>
</protein>
<proteinExistence type="predicted"/>
<dbReference type="EMBL" id="JAWXYG010000002">
    <property type="protein sequence ID" value="KAK4279303.1"/>
    <property type="molecule type" value="Genomic_DNA"/>
</dbReference>
<evidence type="ECO:0000313" key="2">
    <source>
        <dbReference type="EMBL" id="KAK4279303.1"/>
    </source>
</evidence>
<dbReference type="AlphaFoldDB" id="A0AAE1TBP1"/>
<organism evidence="2 3">
    <name type="scientific">Acacia crassicarpa</name>
    <name type="common">northern wattle</name>
    <dbReference type="NCBI Taxonomy" id="499986"/>
    <lineage>
        <taxon>Eukaryota</taxon>
        <taxon>Viridiplantae</taxon>
        <taxon>Streptophyta</taxon>
        <taxon>Embryophyta</taxon>
        <taxon>Tracheophyta</taxon>
        <taxon>Spermatophyta</taxon>
        <taxon>Magnoliopsida</taxon>
        <taxon>eudicotyledons</taxon>
        <taxon>Gunneridae</taxon>
        <taxon>Pentapetalae</taxon>
        <taxon>rosids</taxon>
        <taxon>fabids</taxon>
        <taxon>Fabales</taxon>
        <taxon>Fabaceae</taxon>
        <taxon>Caesalpinioideae</taxon>
        <taxon>mimosoid clade</taxon>
        <taxon>Acacieae</taxon>
        <taxon>Acacia</taxon>
    </lineage>
</organism>
<comment type="caution">
    <text evidence="2">The sequence shown here is derived from an EMBL/GenBank/DDBJ whole genome shotgun (WGS) entry which is preliminary data.</text>
</comment>
<name>A0AAE1TBP1_9FABA</name>
<dbReference type="Proteomes" id="UP001293593">
    <property type="component" value="Unassembled WGS sequence"/>
</dbReference>